<proteinExistence type="predicted"/>
<dbReference type="Proteomes" id="UP000008827">
    <property type="component" value="Chromosome 6"/>
</dbReference>
<dbReference type="Gramene" id="KRH51598">
    <property type="protein sequence ID" value="KRH51598"/>
    <property type="gene ID" value="GLYMA_06G017200"/>
</dbReference>
<dbReference type="EMBL" id="CM000839">
    <property type="protein sequence ID" value="KRH51598.1"/>
    <property type="molecule type" value="Genomic_DNA"/>
</dbReference>
<dbReference type="AlphaFoldDB" id="A0A0R0JAD8"/>
<name>A0A0R0JAD8_SOYBN</name>
<evidence type="ECO:0000313" key="2">
    <source>
        <dbReference type="EnsemblPlants" id="KRH51598"/>
    </source>
</evidence>
<evidence type="ECO:0000313" key="3">
    <source>
        <dbReference type="Proteomes" id="UP000008827"/>
    </source>
</evidence>
<gene>
    <name evidence="1" type="ORF">GLYMA_06G017200</name>
</gene>
<dbReference type="InParanoid" id="A0A0R0JAD8"/>
<protein>
    <submittedName>
        <fullName evidence="1 2">Uncharacterized protein</fullName>
    </submittedName>
</protein>
<sequence length="66" mass="7507">MVKCKAILPCIPNSRVNFIRRQANNVVHSLAKASIFFSCNYVHEKVPTCTESSILNEKPQLLPFFL</sequence>
<reference evidence="1 2" key="1">
    <citation type="journal article" date="2010" name="Nature">
        <title>Genome sequence of the palaeopolyploid soybean.</title>
        <authorList>
            <person name="Schmutz J."/>
            <person name="Cannon S.B."/>
            <person name="Schlueter J."/>
            <person name="Ma J."/>
            <person name="Mitros T."/>
            <person name="Nelson W."/>
            <person name="Hyten D.L."/>
            <person name="Song Q."/>
            <person name="Thelen J.J."/>
            <person name="Cheng J."/>
            <person name="Xu D."/>
            <person name="Hellsten U."/>
            <person name="May G.D."/>
            <person name="Yu Y."/>
            <person name="Sakurai T."/>
            <person name="Umezawa T."/>
            <person name="Bhattacharyya M.K."/>
            <person name="Sandhu D."/>
            <person name="Valliyodan B."/>
            <person name="Lindquist E."/>
            <person name="Peto M."/>
            <person name="Grant D."/>
            <person name="Shu S."/>
            <person name="Goodstein D."/>
            <person name="Barry K."/>
            <person name="Futrell-Griggs M."/>
            <person name="Abernathy B."/>
            <person name="Du J."/>
            <person name="Tian Z."/>
            <person name="Zhu L."/>
            <person name="Gill N."/>
            <person name="Joshi T."/>
            <person name="Libault M."/>
            <person name="Sethuraman A."/>
            <person name="Zhang X.-C."/>
            <person name="Shinozaki K."/>
            <person name="Nguyen H.T."/>
            <person name="Wing R.A."/>
            <person name="Cregan P."/>
            <person name="Specht J."/>
            <person name="Grimwood J."/>
            <person name="Rokhsar D."/>
            <person name="Stacey G."/>
            <person name="Shoemaker R.C."/>
            <person name="Jackson S.A."/>
        </authorList>
    </citation>
    <scope>NUCLEOTIDE SEQUENCE</scope>
    <source>
        <strain evidence="2">cv. Williams 82</strain>
        <tissue evidence="1">Callus</tissue>
    </source>
</reference>
<dbReference type="EnsemblPlants" id="KRH51598">
    <property type="protein sequence ID" value="KRH51598"/>
    <property type="gene ID" value="GLYMA_06G017200"/>
</dbReference>
<dbReference type="OMA" id="IRRQANN"/>
<reference evidence="2" key="2">
    <citation type="submission" date="2018-02" db="UniProtKB">
        <authorList>
            <consortium name="EnsemblPlants"/>
        </authorList>
    </citation>
    <scope>IDENTIFICATION</scope>
    <source>
        <strain evidence="2">Williams 82</strain>
    </source>
</reference>
<reference evidence="1" key="3">
    <citation type="submission" date="2018-07" db="EMBL/GenBank/DDBJ databases">
        <title>WGS assembly of Glycine max.</title>
        <authorList>
            <person name="Schmutz J."/>
            <person name="Cannon S."/>
            <person name="Schlueter J."/>
            <person name="Ma J."/>
            <person name="Mitros T."/>
            <person name="Nelson W."/>
            <person name="Hyten D."/>
            <person name="Song Q."/>
            <person name="Thelen J."/>
            <person name="Cheng J."/>
            <person name="Xu D."/>
            <person name="Hellsten U."/>
            <person name="May G."/>
            <person name="Yu Y."/>
            <person name="Sakurai T."/>
            <person name="Umezawa T."/>
            <person name="Bhattacharyya M."/>
            <person name="Sandhu D."/>
            <person name="Valliyodan B."/>
            <person name="Lindquist E."/>
            <person name="Peto M."/>
            <person name="Grant D."/>
            <person name="Shu S."/>
            <person name="Goodstein D."/>
            <person name="Barry K."/>
            <person name="Futrell-Griggs M."/>
            <person name="Abernathy B."/>
            <person name="Du J."/>
            <person name="Tian Z."/>
            <person name="Zhu L."/>
            <person name="Gill N."/>
            <person name="Joshi T."/>
            <person name="Libault M."/>
            <person name="Sethuraman A."/>
            <person name="Zhang X."/>
            <person name="Shinozaki K."/>
            <person name="Nguyen H."/>
            <person name="Wing R."/>
            <person name="Cregan P."/>
            <person name="Specht J."/>
            <person name="Grimwood J."/>
            <person name="Rokhsar D."/>
            <person name="Stacey G."/>
            <person name="Shoemaker R."/>
            <person name="Jackson S."/>
        </authorList>
    </citation>
    <scope>NUCLEOTIDE SEQUENCE</scope>
    <source>
        <tissue evidence="1">Callus</tissue>
    </source>
</reference>
<evidence type="ECO:0000313" key="1">
    <source>
        <dbReference type="EMBL" id="KRH51598.1"/>
    </source>
</evidence>
<keyword evidence="3" id="KW-1185">Reference proteome</keyword>
<organism evidence="1">
    <name type="scientific">Glycine max</name>
    <name type="common">Soybean</name>
    <name type="synonym">Glycine hispida</name>
    <dbReference type="NCBI Taxonomy" id="3847"/>
    <lineage>
        <taxon>Eukaryota</taxon>
        <taxon>Viridiplantae</taxon>
        <taxon>Streptophyta</taxon>
        <taxon>Embryophyta</taxon>
        <taxon>Tracheophyta</taxon>
        <taxon>Spermatophyta</taxon>
        <taxon>Magnoliopsida</taxon>
        <taxon>eudicotyledons</taxon>
        <taxon>Gunneridae</taxon>
        <taxon>Pentapetalae</taxon>
        <taxon>rosids</taxon>
        <taxon>fabids</taxon>
        <taxon>Fabales</taxon>
        <taxon>Fabaceae</taxon>
        <taxon>Papilionoideae</taxon>
        <taxon>50 kb inversion clade</taxon>
        <taxon>NPAAA clade</taxon>
        <taxon>indigoferoid/millettioid clade</taxon>
        <taxon>Phaseoleae</taxon>
        <taxon>Glycine</taxon>
        <taxon>Glycine subgen. Soja</taxon>
    </lineage>
</organism>
<accession>A0A0R0JAD8</accession>